<dbReference type="InterPro" id="IPR011141">
    <property type="entry name" value="Polyketide_synthase_type-III"/>
</dbReference>
<reference evidence="6 7" key="1">
    <citation type="submission" date="2018-12" db="EMBL/GenBank/DDBJ databases">
        <title>Flavobacterium sp. nov., isolated from glacier ice.</title>
        <authorList>
            <person name="Liu Q."/>
            <person name="Xin Y.-H."/>
        </authorList>
    </citation>
    <scope>NUCLEOTIDE SEQUENCE [LARGE SCALE GENOMIC DNA]</scope>
    <source>
        <strain evidence="6 7">RB1N8</strain>
    </source>
</reference>
<dbReference type="PANTHER" id="PTHR11877">
    <property type="entry name" value="HYDROXYMETHYLGLUTARYL-COA SYNTHASE"/>
    <property type="match status" value="1"/>
</dbReference>
<evidence type="ECO:0000259" key="5">
    <source>
        <dbReference type="Pfam" id="PF02797"/>
    </source>
</evidence>
<feature type="domain" description="Chalcone/stilbene synthase N-terminal" evidence="4">
    <location>
        <begin position="39"/>
        <end position="202"/>
    </location>
</feature>
<comment type="similarity">
    <text evidence="1">Belongs to the thiolase-like superfamily. Chalcone/stilbene synthases family.</text>
</comment>
<gene>
    <name evidence="6" type="ORF">EKL98_16415</name>
</gene>
<evidence type="ECO:0000256" key="2">
    <source>
        <dbReference type="ARBA" id="ARBA00022679"/>
    </source>
</evidence>
<dbReference type="InterPro" id="IPR001099">
    <property type="entry name" value="Chalcone/stilbene_synt_N"/>
</dbReference>
<keyword evidence="7" id="KW-1185">Reference proteome</keyword>
<dbReference type="InterPro" id="IPR012328">
    <property type="entry name" value="Chalcone/stilbene_synt_C"/>
</dbReference>
<name>A0A3S0Q2Y4_9FLAO</name>
<dbReference type="Pfam" id="PF00195">
    <property type="entry name" value="Chal_sti_synt_N"/>
    <property type="match status" value="1"/>
</dbReference>
<dbReference type="Proteomes" id="UP000280825">
    <property type="component" value="Unassembled WGS sequence"/>
</dbReference>
<dbReference type="AlphaFoldDB" id="A0A3S0Q2Y4"/>
<keyword evidence="3" id="KW-0012">Acyltransferase</keyword>
<keyword evidence="2" id="KW-0808">Transferase</keyword>
<feature type="domain" description="Chalcone/stilbene synthase C-terminal" evidence="5">
    <location>
        <begin position="222"/>
        <end position="309"/>
    </location>
</feature>
<dbReference type="RefSeq" id="WP_126563190.1">
    <property type="nucleotide sequence ID" value="NZ_RYDJ01000163.1"/>
</dbReference>
<organism evidence="6 7">
    <name type="scientific">Flavobacterium bomense</name>
    <dbReference type="NCBI Taxonomy" id="2497483"/>
    <lineage>
        <taxon>Bacteria</taxon>
        <taxon>Pseudomonadati</taxon>
        <taxon>Bacteroidota</taxon>
        <taxon>Flavobacteriia</taxon>
        <taxon>Flavobacteriales</taxon>
        <taxon>Flavobacteriaceae</taxon>
        <taxon>Flavobacterium</taxon>
    </lineage>
</organism>
<evidence type="ECO:0000313" key="7">
    <source>
        <dbReference type="Proteomes" id="UP000280825"/>
    </source>
</evidence>
<dbReference type="GO" id="GO:0016747">
    <property type="term" value="F:acyltransferase activity, transferring groups other than amino-acyl groups"/>
    <property type="evidence" value="ECO:0007669"/>
    <property type="project" value="InterPro"/>
</dbReference>
<dbReference type="InterPro" id="IPR016039">
    <property type="entry name" value="Thiolase-like"/>
</dbReference>
<dbReference type="PANTHER" id="PTHR11877:SF99">
    <property type="entry name" value="1,3,6,8-TETRAHYDROXYNAPHTHALENE SYNTHASE"/>
    <property type="match status" value="1"/>
</dbReference>
<comment type="caution">
    <text evidence="6">The sequence shown here is derived from an EMBL/GenBank/DDBJ whole genome shotgun (WGS) entry which is preliminary data.</text>
</comment>
<dbReference type="SUPFAM" id="SSF53901">
    <property type="entry name" value="Thiolase-like"/>
    <property type="match status" value="2"/>
</dbReference>
<protein>
    <submittedName>
        <fullName evidence="6">Type III polyketide synthase</fullName>
    </submittedName>
</protein>
<dbReference type="EMBL" id="RYDJ01000163">
    <property type="protein sequence ID" value="RTY96840.1"/>
    <property type="molecule type" value="Genomic_DNA"/>
</dbReference>
<dbReference type="Pfam" id="PF02797">
    <property type="entry name" value="Chal_sti_synt_C"/>
    <property type="match status" value="1"/>
</dbReference>
<proteinExistence type="inferred from homology"/>
<sequence length="309" mass="34567">MSVKIKCISKQLPKYSRTTEEIIPFLDAWLVGQDSRFIKKIKKIFEGAAVDKRYSIMDPIAVFTNTSFEERNDIYVREVIDLGTKVLEKALAKANWKPEDLDYIITVSCTGIMIPSLDAYLINKLKLRQDIVRLPVTEMGCAAGISGIIYAKNFLKANPGKRAAVIAVESPTATFQLDDFSMANIVSAAIFGDGAACVLLSSHIDDEGPEILDEEMYHFYDADHLMGFKLTNSGLQMILDIEVPEKISSHFPDIINPFLDKNNLNIEDLEHLIFHPGGKKIVQTVEGLFSDLGENINDTKEVLRLYGNM</sequence>
<dbReference type="Gene3D" id="3.40.47.10">
    <property type="match status" value="2"/>
</dbReference>
<evidence type="ECO:0000256" key="3">
    <source>
        <dbReference type="ARBA" id="ARBA00023315"/>
    </source>
</evidence>
<feature type="non-terminal residue" evidence="6">
    <location>
        <position position="309"/>
    </location>
</feature>
<accession>A0A3S0Q2Y4</accession>
<evidence type="ECO:0000256" key="1">
    <source>
        <dbReference type="ARBA" id="ARBA00005531"/>
    </source>
</evidence>
<evidence type="ECO:0000313" key="6">
    <source>
        <dbReference type="EMBL" id="RTY96840.1"/>
    </source>
</evidence>
<evidence type="ECO:0000259" key="4">
    <source>
        <dbReference type="Pfam" id="PF00195"/>
    </source>
</evidence>
<dbReference type="GO" id="GO:0030639">
    <property type="term" value="P:polyketide biosynthetic process"/>
    <property type="evidence" value="ECO:0007669"/>
    <property type="project" value="TreeGrafter"/>
</dbReference>